<dbReference type="EMBL" id="LFBV01000007">
    <property type="protein sequence ID" value="OKH92270.1"/>
    <property type="molecule type" value="Genomic_DNA"/>
</dbReference>
<evidence type="ECO:0000313" key="6">
    <source>
        <dbReference type="EMBL" id="OKH92270.1"/>
    </source>
</evidence>
<comment type="similarity">
    <text evidence="1">Belongs to the FAD-dependent oxidoreductase family.</text>
</comment>
<organism evidence="6 7">
    <name type="scientific">Streptomyces uncialis</name>
    <dbReference type="NCBI Taxonomy" id="1048205"/>
    <lineage>
        <taxon>Bacteria</taxon>
        <taxon>Bacillati</taxon>
        <taxon>Actinomycetota</taxon>
        <taxon>Actinomycetes</taxon>
        <taxon>Kitasatosporales</taxon>
        <taxon>Streptomycetaceae</taxon>
        <taxon>Streptomyces</taxon>
    </lineage>
</organism>
<dbReference type="Proteomes" id="UP000186455">
    <property type="component" value="Unassembled WGS sequence"/>
</dbReference>
<dbReference type="PRINTS" id="PR00368">
    <property type="entry name" value="FADPNR"/>
</dbReference>
<dbReference type="STRING" id="1048205.AB852_25440"/>
<accession>A0A1Q4V3H8</accession>
<evidence type="ECO:0000256" key="1">
    <source>
        <dbReference type="ARBA" id="ARBA00006442"/>
    </source>
</evidence>
<keyword evidence="7" id="KW-1185">Reference proteome</keyword>
<dbReference type="RefSeq" id="WP_073792595.1">
    <property type="nucleotide sequence ID" value="NZ_JBITDR010000008.1"/>
</dbReference>
<protein>
    <submittedName>
        <fullName evidence="6">Pyridine nucleotide-disulfide oxidoreductase</fullName>
    </submittedName>
</protein>
<evidence type="ECO:0000313" key="7">
    <source>
        <dbReference type="Proteomes" id="UP000186455"/>
    </source>
</evidence>
<name>A0A1Q4V3H8_9ACTN</name>
<dbReference type="AlphaFoldDB" id="A0A1Q4V3H8"/>
<dbReference type="GO" id="GO:0050660">
    <property type="term" value="F:flavin adenine dinucleotide binding"/>
    <property type="evidence" value="ECO:0007669"/>
    <property type="project" value="TreeGrafter"/>
</dbReference>
<proteinExistence type="inferred from homology"/>
<keyword evidence="4" id="KW-0560">Oxidoreductase</keyword>
<feature type="domain" description="FAD/NAD(P)-binding" evidence="5">
    <location>
        <begin position="4"/>
        <end position="284"/>
    </location>
</feature>
<dbReference type="GO" id="GO:0005737">
    <property type="term" value="C:cytoplasm"/>
    <property type="evidence" value="ECO:0007669"/>
    <property type="project" value="TreeGrafter"/>
</dbReference>
<keyword evidence="3" id="KW-0274">FAD</keyword>
<comment type="caution">
    <text evidence="6">The sequence shown here is derived from an EMBL/GenBank/DDBJ whole genome shotgun (WGS) entry which is preliminary data.</text>
</comment>
<sequence length="362" mass="37919">MGRTVVVVGGGYGGSAVAKALDEETDVVLIEPRDAFVHAAGALRALVRPDWADNIFFPYDALLKRGTVLRERAVSVDPDGVTLASGERVGADHLVLASGSGYPFPAKTDTDSTREALARLRATHQELAGAGRVLIEGAGPVGLELAGEIKAVWPDKRVTVVDPGEQLVPGFGSGMRAELRRQLGALGVELRLGTTLTTRPPTGPGLARSFTVGTSGGELQADIWFRCHGVRIDTGYLGPALAGARTSRGLIRVTESLRVDGHRHVHAIGDITDLAEAKMAAHAVRHADVVARNILSQLRGEEPSAVYRPSPVGSILIPLGPELGTGQASSPEGATVLSTETVVRYKGADLATGRFAELFGTV</sequence>
<gene>
    <name evidence="6" type="ORF">AB852_25440</name>
</gene>
<evidence type="ECO:0000256" key="4">
    <source>
        <dbReference type="ARBA" id="ARBA00023002"/>
    </source>
</evidence>
<dbReference type="SUPFAM" id="SSF51905">
    <property type="entry name" value="FAD/NAD(P)-binding domain"/>
    <property type="match status" value="1"/>
</dbReference>
<dbReference type="PANTHER" id="PTHR43735:SF3">
    <property type="entry name" value="FERROPTOSIS SUPPRESSOR PROTEIN 1"/>
    <property type="match status" value="1"/>
</dbReference>
<dbReference type="GO" id="GO:0004174">
    <property type="term" value="F:electron-transferring-flavoprotein dehydrogenase activity"/>
    <property type="evidence" value="ECO:0007669"/>
    <property type="project" value="TreeGrafter"/>
</dbReference>
<evidence type="ECO:0000259" key="5">
    <source>
        <dbReference type="Pfam" id="PF07992"/>
    </source>
</evidence>
<dbReference type="PANTHER" id="PTHR43735">
    <property type="entry name" value="APOPTOSIS-INDUCING FACTOR 1"/>
    <property type="match status" value="1"/>
</dbReference>
<dbReference type="InterPro" id="IPR023753">
    <property type="entry name" value="FAD/NAD-binding_dom"/>
</dbReference>
<evidence type="ECO:0000256" key="3">
    <source>
        <dbReference type="ARBA" id="ARBA00022827"/>
    </source>
</evidence>
<keyword evidence="2" id="KW-0285">Flavoprotein</keyword>
<dbReference type="PRINTS" id="PR00411">
    <property type="entry name" value="PNDRDTASEI"/>
</dbReference>
<evidence type="ECO:0000256" key="2">
    <source>
        <dbReference type="ARBA" id="ARBA00022630"/>
    </source>
</evidence>
<dbReference type="Pfam" id="PF07992">
    <property type="entry name" value="Pyr_redox_2"/>
    <property type="match status" value="1"/>
</dbReference>
<dbReference type="Gene3D" id="3.50.50.100">
    <property type="match status" value="1"/>
</dbReference>
<dbReference type="InterPro" id="IPR036188">
    <property type="entry name" value="FAD/NAD-bd_sf"/>
</dbReference>
<reference evidence="6 7" key="1">
    <citation type="submission" date="2015-06" db="EMBL/GenBank/DDBJ databases">
        <title>Cloning and characterization of the uncialamcin biosynthetic gene cluster.</title>
        <authorList>
            <person name="Yan X."/>
            <person name="Huang T."/>
            <person name="Ge H."/>
            <person name="Shen B."/>
        </authorList>
    </citation>
    <scope>NUCLEOTIDE SEQUENCE [LARGE SCALE GENOMIC DNA]</scope>
    <source>
        <strain evidence="6 7">DCA2648</strain>
    </source>
</reference>